<dbReference type="EMBL" id="KB445564">
    <property type="protein sequence ID" value="EMC91269.1"/>
    <property type="molecule type" value="Genomic_DNA"/>
</dbReference>
<evidence type="ECO:0000256" key="1">
    <source>
        <dbReference type="SAM" id="MobiDB-lite"/>
    </source>
</evidence>
<proteinExistence type="predicted"/>
<reference evidence="2 3" key="1">
    <citation type="journal article" date="2012" name="PLoS Pathog.">
        <title>Diverse lifestyles and strategies of plant pathogenesis encoded in the genomes of eighteen Dothideomycetes fungi.</title>
        <authorList>
            <person name="Ohm R.A."/>
            <person name="Feau N."/>
            <person name="Henrissat B."/>
            <person name="Schoch C.L."/>
            <person name="Horwitz B.A."/>
            <person name="Barry K.W."/>
            <person name="Condon B.J."/>
            <person name="Copeland A.C."/>
            <person name="Dhillon B."/>
            <person name="Glaser F."/>
            <person name="Hesse C.N."/>
            <person name="Kosti I."/>
            <person name="LaButti K."/>
            <person name="Lindquist E.A."/>
            <person name="Lucas S."/>
            <person name="Salamov A.A."/>
            <person name="Bradshaw R.E."/>
            <person name="Ciuffetti L."/>
            <person name="Hamelin R.C."/>
            <person name="Kema G.H.J."/>
            <person name="Lawrence C."/>
            <person name="Scott J.A."/>
            <person name="Spatafora J.W."/>
            <person name="Turgeon B.G."/>
            <person name="de Wit P.J.G.M."/>
            <person name="Zhong S."/>
            <person name="Goodwin S.B."/>
            <person name="Grigoriev I.V."/>
        </authorList>
    </citation>
    <scope>NUCLEOTIDE SEQUENCE [LARGE SCALE GENOMIC DNA]</scope>
    <source>
        <strain evidence="2 3">UAMH 10762</strain>
    </source>
</reference>
<dbReference type="GeneID" id="19110709"/>
<dbReference type="RefSeq" id="XP_007681340.1">
    <property type="nucleotide sequence ID" value="XM_007683150.1"/>
</dbReference>
<name>M2MX90_BAUPA</name>
<evidence type="ECO:0000313" key="3">
    <source>
        <dbReference type="Proteomes" id="UP000011761"/>
    </source>
</evidence>
<feature type="compositionally biased region" description="Polar residues" evidence="1">
    <location>
        <begin position="170"/>
        <end position="179"/>
    </location>
</feature>
<sequence>MFALLTPFPLGAVLVVSPNKIFLVISNRCIADRPPTSSQEQASNDTNDTNFLRGVISQAAIVAALSGEPEDLRLILYSYRAAVETLSNDDMAPDYGRRADARQTLIRVKQRVREKQKGVAAKEDANAAKAEGNREDKKTLDAEGVTGGEEELVEDEAEEEKTERGRPRSRQGNWRQQSAALHAKKKTCGTTMTEHCRSACQG</sequence>
<dbReference type="Proteomes" id="UP000011761">
    <property type="component" value="Unassembled WGS sequence"/>
</dbReference>
<feature type="compositionally biased region" description="Acidic residues" evidence="1">
    <location>
        <begin position="148"/>
        <end position="160"/>
    </location>
</feature>
<organism evidence="2 3">
    <name type="scientific">Baudoinia panamericana (strain UAMH 10762)</name>
    <name type="common">Angels' share fungus</name>
    <name type="synonym">Baudoinia compniacensis (strain UAMH 10762)</name>
    <dbReference type="NCBI Taxonomy" id="717646"/>
    <lineage>
        <taxon>Eukaryota</taxon>
        <taxon>Fungi</taxon>
        <taxon>Dikarya</taxon>
        <taxon>Ascomycota</taxon>
        <taxon>Pezizomycotina</taxon>
        <taxon>Dothideomycetes</taxon>
        <taxon>Dothideomycetidae</taxon>
        <taxon>Mycosphaerellales</taxon>
        <taxon>Teratosphaeriaceae</taxon>
        <taxon>Baudoinia</taxon>
    </lineage>
</organism>
<dbReference type="HOGENOM" id="CLU_1354383_0_0_1"/>
<protein>
    <submittedName>
        <fullName evidence="2">Uncharacterized protein</fullName>
    </submittedName>
</protein>
<keyword evidence="3" id="KW-1185">Reference proteome</keyword>
<gene>
    <name evidence="2" type="ORF">BAUCODRAFT_28400</name>
</gene>
<accession>M2MX90</accession>
<evidence type="ECO:0000313" key="2">
    <source>
        <dbReference type="EMBL" id="EMC91269.1"/>
    </source>
</evidence>
<feature type="compositionally biased region" description="Basic and acidic residues" evidence="1">
    <location>
        <begin position="116"/>
        <end position="141"/>
    </location>
</feature>
<feature type="region of interest" description="Disordered" evidence="1">
    <location>
        <begin position="116"/>
        <end position="202"/>
    </location>
</feature>
<dbReference type="AlphaFoldDB" id="M2MX90"/>
<dbReference type="KEGG" id="bcom:BAUCODRAFT_28400"/>